<keyword evidence="2" id="KW-1185">Reference proteome</keyword>
<sequence>MIVLMVVKKVLKPEVHVKVEEVVVFSDAEDDGGHALLHRFVTKCMGDKIPEEVILGDADLGYGDTLVFWLVGYWWLQKVLKPKVHVKIEEVVVLSDAEDDGGHVDGSDQGRTRTLSHQVHMNFFYEYKGF</sequence>
<evidence type="ECO:0000313" key="1">
    <source>
        <dbReference type="EMBL" id="GJS92298.1"/>
    </source>
</evidence>
<dbReference type="EMBL" id="BQNB010011571">
    <property type="protein sequence ID" value="GJS92298.1"/>
    <property type="molecule type" value="Genomic_DNA"/>
</dbReference>
<gene>
    <name evidence="1" type="ORF">Tco_0774934</name>
</gene>
<reference evidence="1" key="1">
    <citation type="journal article" date="2022" name="Int. J. Mol. Sci.">
        <title>Draft Genome of Tanacetum Coccineum: Genomic Comparison of Closely Related Tanacetum-Family Plants.</title>
        <authorList>
            <person name="Yamashiro T."/>
            <person name="Shiraishi A."/>
            <person name="Nakayama K."/>
            <person name="Satake H."/>
        </authorList>
    </citation>
    <scope>NUCLEOTIDE SEQUENCE</scope>
</reference>
<evidence type="ECO:0000313" key="2">
    <source>
        <dbReference type="Proteomes" id="UP001151760"/>
    </source>
</evidence>
<comment type="caution">
    <text evidence="1">The sequence shown here is derived from an EMBL/GenBank/DDBJ whole genome shotgun (WGS) entry which is preliminary data.</text>
</comment>
<reference evidence="1" key="2">
    <citation type="submission" date="2022-01" db="EMBL/GenBank/DDBJ databases">
        <authorList>
            <person name="Yamashiro T."/>
            <person name="Shiraishi A."/>
            <person name="Satake H."/>
            <person name="Nakayama K."/>
        </authorList>
    </citation>
    <scope>NUCLEOTIDE SEQUENCE</scope>
</reference>
<dbReference type="Proteomes" id="UP001151760">
    <property type="component" value="Unassembled WGS sequence"/>
</dbReference>
<organism evidence="1 2">
    <name type="scientific">Tanacetum coccineum</name>
    <dbReference type="NCBI Taxonomy" id="301880"/>
    <lineage>
        <taxon>Eukaryota</taxon>
        <taxon>Viridiplantae</taxon>
        <taxon>Streptophyta</taxon>
        <taxon>Embryophyta</taxon>
        <taxon>Tracheophyta</taxon>
        <taxon>Spermatophyta</taxon>
        <taxon>Magnoliopsida</taxon>
        <taxon>eudicotyledons</taxon>
        <taxon>Gunneridae</taxon>
        <taxon>Pentapetalae</taxon>
        <taxon>asterids</taxon>
        <taxon>campanulids</taxon>
        <taxon>Asterales</taxon>
        <taxon>Asteraceae</taxon>
        <taxon>Asteroideae</taxon>
        <taxon>Anthemideae</taxon>
        <taxon>Anthemidinae</taxon>
        <taxon>Tanacetum</taxon>
    </lineage>
</organism>
<name>A0ABQ4ZTZ2_9ASTR</name>
<accession>A0ABQ4ZTZ2</accession>
<proteinExistence type="predicted"/>
<protein>
    <submittedName>
        <fullName evidence="1">Uncharacterized protein</fullName>
    </submittedName>
</protein>